<feature type="compositionally biased region" description="Basic and acidic residues" evidence="1">
    <location>
        <begin position="275"/>
        <end position="284"/>
    </location>
</feature>
<reference evidence="2 3" key="1">
    <citation type="submission" date="2018-08" db="EMBL/GenBank/DDBJ databases">
        <title>Draft genome of the lignicolous fungus Coniochaeta pulveracea.</title>
        <authorList>
            <person name="Borstlap C.J."/>
            <person name="De Witt R.N."/>
            <person name="Botha A."/>
            <person name="Volschenk H."/>
        </authorList>
    </citation>
    <scope>NUCLEOTIDE SEQUENCE [LARGE SCALE GENOMIC DNA]</scope>
    <source>
        <strain evidence="2 3">CAB683</strain>
    </source>
</reference>
<gene>
    <name evidence="2" type="ORF">DL546_007534</name>
</gene>
<protein>
    <submittedName>
        <fullName evidence="2">Uncharacterized protein</fullName>
    </submittedName>
</protein>
<evidence type="ECO:0000256" key="1">
    <source>
        <dbReference type="SAM" id="MobiDB-lite"/>
    </source>
</evidence>
<organism evidence="2 3">
    <name type="scientific">Coniochaeta pulveracea</name>
    <dbReference type="NCBI Taxonomy" id="177199"/>
    <lineage>
        <taxon>Eukaryota</taxon>
        <taxon>Fungi</taxon>
        <taxon>Dikarya</taxon>
        <taxon>Ascomycota</taxon>
        <taxon>Pezizomycotina</taxon>
        <taxon>Sordariomycetes</taxon>
        <taxon>Sordariomycetidae</taxon>
        <taxon>Coniochaetales</taxon>
        <taxon>Coniochaetaceae</taxon>
        <taxon>Coniochaeta</taxon>
    </lineage>
</organism>
<sequence length="291" mass="28813">MRYAPFLIATCSTINAAQGALVTEGLSQLAQKLSEANIPAAAADTMGKADELFKNSILPAAEAGLNHAKEKINQVDLGKSVADAVELSQSVMENSKLATGAAVAAVPLAKEHLSHVNVRTTDLVEKTGEVVAADGPTAAKTISCAQGNPLAQVEAWVKENPVLAVCAATGALGVGIAAAPSIVTAQLLAAAGVVPGVGASSLAAAAQSLIGNVAAGSAFALFQSAGAGGAGLAVVNAVVHGAGIGVAGGAAGIAGQELARSNRKQDTGEPVVEEYNEKKSENKPGKIRSKL</sequence>
<dbReference type="OrthoDB" id="10657844at2759"/>
<dbReference type="STRING" id="177199.A0A420Y9G4"/>
<keyword evidence="3" id="KW-1185">Reference proteome</keyword>
<evidence type="ECO:0000313" key="3">
    <source>
        <dbReference type="Proteomes" id="UP000275385"/>
    </source>
</evidence>
<name>A0A420Y9G4_9PEZI</name>
<comment type="caution">
    <text evidence="2">The sequence shown here is derived from an EMBL/GenBank/DDBJ whole genome shotgun (WGS) entry which is preliminary data.</text>
</comment>
<proteinExistence type="predicted"/>
<dbReference type="AlphaFoldDB" id="A0A420Y9G4"/>
<dbReference type="Proteomes" id="UP000275385">
    <property type="component" value="Unassembled WGS sequence"/>
</dbReference>
<feature type="region of interest" description="Disordered" evidence="1">
    <location>
        <begin position="259"/>
        <end position="291"/>
    </location>
</feature>
<evidence type="ECO:0000313" key="2">
    <source>
        <dbReference type="EMBL" id="RKU44538.1"/>
    </source>
</evidence>
<accession>A0A420Y9G4</accession>
<dbReference type="EMBL" id="QVQW01000030">
    <property type="protein sequence ID" value="RKU44538.1"/>
    <property type="molecule type" value="Genomic_DNA"/>
</dbReference>